<gene>
    <name evidence="2" type="ORF">A9B99_00625</name>
</gene>
<dbReference type="SUPFAM" id="SSF53474">
    <property type="entry name" value="alpha/beta-Hydrolases"/>
    <property type="match status" value="1"/>
</dbReference>
<dbReference type="AlphaFoldDB" id="A0A1B7LA33"/>
<feature type="signal peptide" evidence="1">
    <location>
        <begin position="1"/>
        <end position="21"/>
    </location>
</feature>
<dbReference type="Proteomes" id="UP000078225">
    <property type="component" value="Unassembled WGS sequence"/>
</dbReference>
<evidence type="ECO:0008006" key="4">
    <source>
        <dbReference type="Google" id="ProtNLM"/>
    </source>
</evidence>
<dbReference type="PANTHER" id="PTHR35560">
    <property type="entry name" value="BLL0132 PROTEIN"/>
    <property type="match status" value="1"/>
</dbReference>
<dbReference type="Gene3D" id="3.40.50.1820">
    <property type="entry name" value="alpha/beta hydrolase"/>
    <property type="match status" value="1"/>
</dbReference>
<dbReference type="STRING" id="1691903.A9B99_00625"/>
<organism evidence="2 3">
    <name type="scientific">Mangrovibacter phragmitis</name>
    <dbReference type="NCBI Taxonomy" id="1691903"/>
    <lineage>
        <taxon>Bacteria</taxon>
        <taxon>Pseudomonadati</taxon>
        <taxon>Pseudomonadota</taxon>
        <taxon>Gammaproteobacteria</taxon>
        <taxon>Enterobacterales</taxon>
        <taxon>Enterobacteriaceae</taxon>
        <taxon>Mangrovibacter</taxon>
    </lineage>
</organism>
<dbReference type="PANTHER" id="PTHR35560:SF3">
    <property type="entry name" value="PEPTIDASE S9 PROLYL OLIGOPEPTIDASE CATALYTIC DOMAIN-CONTAINING PROTEIN"/>
    <property type="match status" value="1"/>
</dbReference>
<protein>
    <recommendedName>
        <fullName evidence="4">Alpha/beta hydrolase</fullName>
    </recommendedName>
</protein>
<dbReference type="EMBL" id="LYRP01000001">
    <property type="protein sequence ID" value="OAT79188.1"/>
    <property type="molecule type" value="Genomic_DNA"/>
</dbReference>
<evidence type="ECO:0000313" key="3">
    <source>
        <dbReference type="Proteomes" id="UP000078225"/>
    </source>
</evidence>
<dbReference type="InterPro" id="IPR029058">
    <property type="entry name" value="AB_hydrolase_fold"/>
</dbReference>
<comment type="caution">
    <text evidence="2">The sequence shown here is derived from an EMBL/GenBank/DDBJ whole genome shotgun (WGS) entry which is preliminary data.</text>
</comment>
<keyword evidence="3" id="KW-1185">Reference proteome</keyword>
<name>A0A1B7LA33_9ENTR</name>
<accession>A0A1B7LA33</accession>
<proteinExistence type="predicted"/>
<keyword evidence="1" id="KW-0732">Signal</keyword>
<evidence type="ECO:0000313" key="2">
    <source>
        <dbReference type="EMBL" id="OAT79188.1"/>
    </source>
</evidence>
<evidence type="ECO:0000256" key="1">
    <source>
        <dbReference type="SAM" id="SignalP"/>
    </source>
</evidence>
<reference evidence="3" key="1">
    <citation type="submission" date="2016-05" db="EMBL/GenBank/DDBJ databases">
        <authorList>
            <person name="Behera P."/>
            <person name="Vaishampayan P."/>
            <person name="Singh N."/>
            <person name="Raina V."/>
            <person name="Suar M."/>
            <person name="Pattnaik A."/>
            <person name="Rastogi G."/>
        </authorList>
    </citation>
    <scope>NUCLEOTIDE SEQUENCE [LARGE SCALE GENOMIC DNA]</scope>
    <source>
        <strain evidence="3">MP23</strain>
    </source>
</reference>
<sequence>MCLVTTLLQASLAVTPRPAAAQNLSPTAHALQQCTSHSSSQICLQTIALAHHAGNFSWYVASVNGTGDPHAALIVVHGYPHDARYSLEAGIAAIKAARITTPTLVIAPIFQAQKGAHCQKPGEVSAKPGDARWSCGGWMSGEVSLGSPPGISSFHAMDTLVRQLHQQWPDLHAITVAGFSAGGQFVQHYIGVAALPPGGLNLRYLVASPGSWLYFDAQRPVAVLNNKPAADSQCGPAGRYPARCQITMTLPDATVCPNYNSGKYGVARWPLAKSRAARIRYQQADISYMVGAQDSGTGPGTASKRLDKTCAATLQGSYRLQRAQNYLAWEQARLPSLHPETLSVVPGCAHDVGCVLPGFAARHPLF</sequence>
<feature type="chain" id="PRO_5008596820" description="Alpha/beta hydrolase" evidence="1">
    <location>
        <begin position="22"/>
        <end position="366"/>
    </location>
</feature>